<dbReference type="GO" id="GO:0032259">
    <property type="term" value="P:methylation"/>
    <property type="evidence" value="ECO:0007669"/>
    <property type="project" value="UniProtKB-KW"/>
</dbReference>
<comment type="similarity">
    <text evidence="1">Belongs to the class IV-like SAM-binding methyltransferase superfamily.</text>
</comment>
<dbReference type="InterPro" id="IPR029028">
    <property type="entry name" value="Alpha/beta_knot_MTases"/>
</dbReference>
<evidence type="ECO:0000256" key="1">
    <source>
        <dbReference type="ARBA" id="ARBA00009841"/>
    </source>
</evidence>
<dbReference type="Gene3D" id="3.40.1280.10">
    <property type="match status" value="1"/>
</dbReference>
<evidence type="ECO:0000256" key="2">
    <source>
        <dbReference type="SAM" id="Coils"/>
    </source>
</evidence>
<dbReference type="InterPro" id="IPR029026">
    <property type="entry name" value="tRNA_m1G_MTases_N"/>
</dbReference>
<protein>
    <submittedName>
        <fullName evidence="4">Methyltransferase C9orf114</fullName>
    </submittedName>
</protein>
<dbReference type="Proteomes" id="UP000695022">
    <property type="component" value="Unplaced"/>
</dbReference>
<dbReference type="Gene3D" id="2.40.50.140">
    <property type="entry name" value="Nucleic acid-binding proteins"/>
    <property type="match status" value="1"/>
</dbReference>
<feature type="coiled-coil region" evidence="2">
    <location>
        <begin position="67"/>
        <end position="96"/>
    </location>
</feature>
<dbReference type="Pfam" id="PF02598">
    <property type="entry name" value="Methyltrn_RNA_3"/>
    <property type="match status" value="1"/>
</dbReference>
<dbReference type="CDD" id="cd18086">
    <property type="entry name" value="HsC9orf114-like"/>
    <property type="match status" value="1"/>
</dbReference>
<dbReference type="PANTHER" id="PTHR12150">
    <property type="entry name" value="CLASS IV SAM-BINDING METHYLTRANSFERASE-RELATED"/>
    <property type="match status" value="1"/>
</dbReference>
<sequence length="409" mass="45419">MSLWMAPHTLQLKNMETEKQHDKKVVNEGKLASYRRTQATLGTGIEKTKDWKELKKQRKAWKEMKVIEKLEKAKKLKDEEVKQRQKEEEQARTQAEIGRHFTVSIALPGSILDNAQSPELRTYLAGQIARAAVIFNVDEIVIYDEDAGPESGRARSVEGEFSGVKKHGEASVQLGRILQYLECPQYLRKHFFPQHRDLQYAGLLNPLDCPHHMRANEESDYREGVVVSRPVKPGRGSFVHVGLVKEVQVDRLLQAGLRVTVELDKTQTTETRASRGRVVSPATPRLVRGLYWGYGVRLASGLGTALTESPHAGGYDLVVGTSDQGDPVAAATLPRGFRHMMVVFGGVKGIEAAIEADDKLPVSDPEDLFQLYLNTCAGQGSRTIRTEEAILISMAALQPKVTAAQSMVT</sequence>
<dbReference type="RefSeq" id="XP_014673969.1">
    <property type="nucleotide sequence ID" value="XM_014818483.1"/>
</dbReference>
<evidence type="ECO:0000313" key="4">
    <source>
        <dbReference type="RefSeq" id="XP_014673969.1"/>
    </source>
</evidence>
<dbReference type="GO" id="GO:0008168">
    <property type="term" value="F:methyltransferase activity"/>
    <property type="evidence" value="ECO:0007669"/>
    <property type="project" value="UniProtKB-KW"/>
</dbReference>
<accession>A0ABM1EP48</accession>
<dbReference type="SUPFAM" id="SSF75217">
    <property type="entry name" value="alpha/beta knot"/>
    <property type="match status" value="1"/>
</dbReference>
<keyword evidence="2" id="KW-0175">Coiled coil</keyword>
<proteinExistence type="inferred from homology"/>
<gene>
    <name evidence="4" type="primary">LOC106814184</name>
</gene>
<keyword evidence="3" id="KW-1185">Reference proteome</keyword>
<evidence type="ECO:0000313" key="3">
    <source>
        <dbReference type="Proteomes" id="UP000695022"/>
    </source>
</evidence>
<keyword evidence="4" id="KW-0808">Transferase</keyword>
<keyword evidence="4" id="KW-0489">Methyltransferase</keyword>
<organism evidence="3 4">
    <name type="scientific">Priapulus caudatus</name>
    <name type="common">Priapulid worm</name>
    <dbReference type="NCBI Taxonomy" id="37621"/>
    <lineage>
        <taxon>Eukaryota</taxon>
        <taxon>Metazoa</taxon>
        <taxon>Ecdysozoa</taxon>
        <taxon>Scalidophora</taxon>
        <taxon>Priapulida</taxon>
        <taxon>Priapulimorpha</taxon>
        <taxon>Priapulimorphida</taxon>
        <taxon>Priapulidae</taxon>
        <taxon>Priapulus</taxon>
    </lineage>
</organism>
<dbReference type="SUPFAM" id="SSF50249">
    <property type="entry name" value="Nucleic acid-binding proteins"/>
    <property type="match status" value="1"/>
</dbReference>
<reference evidence="4" key="1">
    <citation type="submission" date="2025-08" db="UniProtKB">
        <authorList>
            <consortium name="RefSeq"/>
        </authorList>
    </citation>
    <scope>IDENTIFICATION</scope>
</reference>
<dbReference type="InterPro" id="IPR003750">
    <property type="entry name" value="Put_MeTrfase-C9orf114-like"/>
</dbReference>
<dbReference type="GeneID" id="106814184"/>
<dbReference type="InterPro" id="IPR012340">
    <property type="entry name" value="NA-bd_OB-fold"/>
</dbReference>
<dbReference type="PANTHER" id="PTHR12150:SF13">
    <property type="entry name" value="METHYLTRANSFERASE C9ORF114-RELATED"/>
    <property type="match status" value="1"/>
</dbReference>
<name>A0ABM1EP48_PRICU</name>